<organism evidence="1 2">
    <name type="scientific">Segnochrobactrum spirostomi</name>
    <dbReference type="NCBI Taxonomy" id="2608987"/>
    <lineage>
        <taxon>Bacteria</taxon>
        <taxon>Pseudomonadati</taxon>
        <taxon>Pseudomonadota</taxon>
        <taxon>Alphaproteobacteria</taxon>
        <taxon>Hyphomicrobiales</taxon>
        <taxon>Segnochrobactraceae</taxon>
        <taxon>Segnochrobactrum</taxon>
    </lineage>
</organism>
<dbReference type="RefSeq" id="WP_153477919.1">
    <property type="nucleotide sequence ID" value="NZ_VWNA01000001.1"/>
</dbReference>
<dbReference type="InterPro" id="IPR008318">
    <property type="entry name" value="UCP030820"/>
</dbReference>
<dbReference type="AlphaFoldDB" id="A0A6A7Y019"/>
<dbReference type="Proteomes" id="UP000332515">
    <property type="component" value="Unassembled WGS sequence"/>
</dbReference>
<name>A0A6A7Y019_9HYPH</name>
<evidence type="ECO:0000313" key="1">
    <source>
        <dbReference type="EMBL" id="MQT11349.1"/>
    </source>
</evidence>
<protein>
    <submittedName>
        <fullName evidence="1">DUF934 domain-containing protein</fullName>
    </submittedName>
</protein>
<accession>A0A6A7Y019</accession>
<evidence type="ECO:0000313" key="2">
    <source>
        <dbReference type="Proteomes" id="UP000332515"/>
    </source>
</evidence>
<dbReference type="Pfam" id="PF06073">
    <property type="entry name" value="DUF934"/>
    <property type="match status" value="1"/>
</dbReference>
<gene>
    <name evidence="1" type="ORF">F0357_01405</name>
</gene>
<reference evidence="1 2" key="1">
    <citation type="submission" date="2019-09" db="EMBL/GenBank/DDBJ databases">
        <title>Segnochrobactrum spirostomi gen. nov., sp. nov., isolated from the ciliate Spirostomum cf. yagiui and description of a novel family, Segnochrobactraceae fam. nov. within the order Rhizobiales of the class Alphaproteobacteria.</title>
        <authorList>
            <person name="Akter S."/>
            <person name="Shazib S.U.A."/>
            <person name="Shin M.K."/>
        </authorList>
    </citation>
    <scope>NUCLEOTIDE SEQUENCE [LARGE SCALE GENOMIC DNA]</scope>
    <source>
        <strain evidence="1 2">Sp-1</strain>
    </source>
</reference>
<keyword evidence="2" id="KW-1185">Reference proteome</keyword>
<comment type="caution">
    <text evidence="1">The sequence shown here is derived from an EMBL/GenBank/DDBJ whole genome shotgun (WGS) entry which is preliminary data.</text>
</comment>
<dbReference type="PIRSF" id="PIRSF030820">
    <property type="entry name" value="UCP030820"/>
    <property type="match status" value="1"/>
</dbReference>
<dbReference type="EMBL" id="VWNA01000001">
    <property type="protein sequence ID" value="MQT11349.1"/>
    <property type="molecule type" value="Genomic_DNA"/>
</dbReference>
<proteinExistence type="predicted"/>
<sequence>MADIFRNGRFEPDTWRTLADDEAIPPEGGVILSLARFEAEREHLSGDNRPLGLHVAPGEAIEAVADDVSRFSVIALAFPSYTDGRNYSTARLLRERYGYRGELRAVGNVLIDQVPLMRRCGIDALVVVNEPTRRRLAEGRIPEVPVFYQPIPAEAEAPAGHRAWGRVRVQ</sequence>